<feature type="region of interest" description="Disordered" evidence="1">
    <location>
        <begin position="1"/>
        <end position="23"/>
    </location>
</feature>
<dbReference type="AlphaFoldDB" id="A0A1R3W332"/>
<evidence type="ECO:0000313" key="2">
    <source>
        <dbReference type="EMBL" id="SIT72087.1"/>
    </source>
</evidence>
<dbReference type="Proteomes" id="UP000223759">
    <property type="component" value="Unassembled WGS sequence"/>
</dbReference>
<keyword evidence="3" id="KW-1185">Reference proteome</keyword>
<accession>A0A1R3W332</accession>
<dbReference type="EMBL" id="FTPK01000003">
    <property type="protein sequence ID" value="SIT72087.1"/>
    <property type="molecule type" value="Genomic_DNA"/>
</dbReference>
<protein>
    <submittedName>
        <fullName evidence="2">Uncharacterized protein</fullName>
    </submittedName>
</protein>
<evidence type="ECO:0000256" key="1">
    <source>
        <dbReference type="SAM" id="MobiDB-lite"/>
    </source>
</evidence>
<gene>
    <name evidence="2" type="ORF">SAMN05216526_1570</name>
</gene>
<dbReference type="STRING" id="233100.SAMN05216526_1570"/>
<reference evidence="2 3" key="1">
    <citation type="submission" date="2017-01" db="EMBL/GenBank/DDBJ databases">
        <authorList>
            <person name="Mah S.A."/>
            <person name="Swanson W.J."/>
            <person name="Moy G.W."/>
            <person name="Vacquier V.D."/>
        </authorList>
    </citation>
    <scope>NUCLEOTIDE SEQUENCE [LARGE SCALE GENOMIC DNA]</scope>
    <source>
        <strain evidence="2 3">M9</strain>
    </source>
</reference>
<dbReference type="OrthoDB" id="5296443at2"/>
<dbReference type="RefSeq" id="WP_076755993.1">
    <property type="nucleotide sequence ID" value="NZ_CP023018.1"/>
</dbReference>
<sequence length="100" mass="10940">MTTDRTSPFDPAPEGATVIEGKTTSGKPCRIVDSTASVDQKELKALLDELIAQRRFGLFSVSMAGSDTISLGEPQFAHIQLQDEVYRLILTPNEARIEAF</sequence>
<organism evidence="2 3">
    <name type="scientific">Ectothiorhodosinus mongolicus</name>
    <dbReference type="NCBI Taxonomy" id="233100"/>
    <lineage>
        <taxon>Bacteria</taxon>
        <taxon>Pseudomonadati</taxon>
        <taxon>Pseudomonadota</taxon>
        <taxon>Gammaproteobacteria</taxon>
        <taxon>Chromatiales</taxon>
        <taxon>Ectothiorhodospiraceae</taxon>
        <taxon>Ectothiorhodosinus</taxon>
    </lineage>
</organism>
<proteinExistence type="predicted"/>
<name>A0A1R3W332_9GAMM</name>
<evidence type="ECO:0000313" key="3">
    <source>
        <dbReference type="Proteomes" id="UP000223759"/>
    </source>
</evidence>